<organism evidence="5 6">
    <name type="scientific">Arthrobacter silviterrae</name>
    <dbReference type="NCBI Taxonomy" id="2026658"/>
    <lineage>
        <taxon>Bacteria</taxon>
        <taxon>Bacillati</taxon>
        <taxon>Actinomycetota</taxon>
        <taxon>Actinomycetes</taxon>
        <taxon>Micrococcales</taxon>
        <taxon>Micrococcaceae</taxon>
        <taxon>Arthrobacter</taxon>
    </lineage>
</organism>
<dbReference type="Proteomes" id="UP000479226">
    <property type="component" value="Unassembled WGS sequence"/>
</dbReference>
<accession>A0ABX0DH23</accession>
<dbReference type="Gene3D" id="3.40.50.150">
    <property type="entry name" value="Vaccinia Virus protein VP39"/>
    <property type="match status" value="1"/>
</dbReference>
<dbReference type="PANTHER" id="PTHR44942">
    <property type="entry name" value="METHYLTRANSF_11 DOMAIN-CONTAINING PROTEIN"/>
    <property type="match status" value="1"/>
</dbReference>
<dbReference type="Pfam" id="PF08241">
    <property type="entry name" value="Methyltransf_11"/>
    <property type="match status" value="1"/>
</dbReference>
<dbReference type="InterPro" id="IPR051052">
    <property type="entry name" value="Diverse_substrate_MTase"/>
</dbReference>
<dbReference type="EMBL" id="JAAKZI010000015">
    <property type="protein sequence ID" value="NGN83855.1"/>
    <property type="molecule type" value="Genomic_DNA"/>
</dbReference>
<name>A0ABX0DH23_9MICC</name>
<sequence length="270" mass="28778">MPAGDAAHRHRELAESFGAHAERYDSARPRYPTALVDAISDRMRGRSILDVGIGTGISAEPFRERGFAVHGIEPDPRMAELARAKGFVVEIAKLEEWEAAGRTFDAMIAGQTWHWVDPAAGAAKAASVLRPGGILALFWNAGRPSGELATEFAAVFDSLHTGLPFNPWAPVSVADPYGAIIDAAAAGLRTTAAFSELDRLSFDWQATATRDAWLEQTSTSGGINRLQKDKLDALLQGMGAAIDAAGGNLTVDYTTVAAISERQPTRHNAA</sequence>
<evidence type="ECO:0000256" key="3">
    <source>
        <dbReference type="ARBA" id="ARBA00022679"/>
    </source>
</evidence>
<gene>
    <name evidence="5" type="ORF">G6N77_10340</name>
</gene>
<dbReference type="GO" id="GO:0032259">
    <property type="term" value="P:methylation"/>
    <property type="evidence" value="ECO:0007669"/>
    <property type="project" value="UniProtKB-KW"/>
</dbReference>
<dbReference type="CDD" id="cd02440">
    <property type="entry name" value="AdoMet_MTases"/>
    <property type="match status" value="1"/>
</dbReference>
<protein>
    <submittedName>
        <fullName evidence="5">Class I SAM-dependent methyltransferase</fullName>
    </submittedName>
</protein>
<dbReference type="SUPFAM" id="SSF53335">
    <property type="entry name" value="S-adenosyl-L-methionine-dependent methyltransferases"/>
    <property type="match status" value="1"/>
</dbReference>
<evidence type="ECO:0000256" key="2">
    <source>
        <dbReference type="ARBA" id="ARBA00022603"/>
    </source>
</evidence>
<evidence type="ECO:0000259" key="4">
    <source>
        <dbReference type="Pfam" id="PF08241"/>
    </source>
</evidence>
<evidence type="ECO:0000313" key="6">
    <source>
        <dbReference type="Proteomes" id="UP000479226"/>
    </source>
</evidence>
<dbReference type="PANTHER" id="PTHR44942:SF4">
    <property type="entry name" value="METHYLTRANSFERASE TYPE 11 DOMAIN-CONTAINING PROTEIN"/>
    <property type="match status" value="1"/>
</dbReference>
<comment type="similarity">
    <text evidence="1">Belongs to the methyltransferase superfamily.</text>
</comment>
<keyword evidence="3" id="KW-0808">Transferase</keyword>
<keyword evidence="2 5" id="KW-0489">Methyltransferase</keyword>
<feature type="domain" description="Methyltransferase type 11" evidence="4">
    <location>
        <begin position="49"/>
        <end position="136"/>
    </location>
</feature>
<proteinExistence type="inferred from homology"/>
<evidence type="ECO:0000256" key="1">
    <source>
        <dbReference type="ARBA" id="ARBA00008361"/>
    </source>
</evidence>
<comment type="caution">
    <text evidence="5">The sequence shown here is derived from an EMBL/GenBank/DDBJ whole genome shotgun (WGS) entry which is preliminary data.</text>
</comment>
<keyword evidence="6" id="KW-1185">Reference proteome</keyword>
<evidence type="ECO:0000313" key="5">
    <source>
        <dbReference type="EMBL" id="NGN83855.1"/>
    </source>
</evidence>
<dbReference type="InterPro" id="IPR029063">
    <property type="entry name" value="SAM-dependent_MTases_sf"/>
</dbReference>
<reference evidence="5 6" key="1">
    <citation type="submission" date="2020-02" db="EMBL/GenBank/DDBJ databases">
        <title>Genome sequence of the type strain DSM 27180 of Arthrobacter silviterrae.</title>
        <authorList>
            <person name="Gao J."/>
            <person name="Sun J."/>
        </authorList>
    </citation>
    <scope>NUCLEOTIDE SEQUENCE [LARGE SCALE GENOMIC DNA]</scope>
    <source>
        <strain evidence="5 6">DSM 27180</strain>
    </source>
</reference>
<dbReference type="GO" id="GO:0008168">
    <property type="term" value="F:methyltransferase activity"/>
    <property type="evidence" value="ECO:0007669"/>
    <property type="project" value="UniProtKB-KW"/>
</dbReference>
<dbReference type="InterPro" id="IPR013216">
    <property type="entry name" value="Methyltransf_11"/>
</dbReference>